<feature type="transmembrane region" description="Helical" evidence="11">
    <location>
        <begin position="367"/>
        <end position="387"/>
    </location>
</feature>
<evidence type="ECO:0000256" key="5">
    <source>
        <dbReference type="ARBA" id="ARBA00020673"/>
    </source>
</evidence>
<feature type="compositionally biased region" description="Low complexity" evidence="10">
    <location>
        <begin position="458"/>
        <end position="478"/>
    </location>
</feature>
<dbReference type="Proteomes" id="UP000070544">
    <property type="component" value="Unassembled WGS sequence"/>
</dbReference>
<feature type="region of interest" description="Disordered" evidence="10">
    <location>
        <begin position="438"/>
        <end position="478"/>
    </location>
</feature>
<evidence type="ECO:0000256" key="8">
    <source>
        <dbReference type="ARBA" id="ARBA00023034"/>
    </source>
</evidence>
<evidence type="ECO:0000256" key="7">
    <source>
        <dbReference type="ARBA" id="ARBA00022989"/>
    </source>
</evidence>
<evidence type="ECO:0000256" key="6">
    <source>
        <dbReference type="ARBA" id="ARBA00022692"/>
    </source>
</evidence>
<feature type="compositionally biased region" description="Polar residues" evidence="10">
    <location>
        <begin position="1"/>
        <end position="11"/>
    </location>
</feature>
<name>A0A139A446_GONPJ</name>
<evidence type="ECO:0000259" key="12">
    <source>
        <dbReference type="Pfam" id="PF09335"/>
    </source>
</evidence>
<protein>
    <recommendedName>
        <fullName evidence="4">Golgi apparatus membrane protein TVP38</fullName>
    </recommendedName>
    <alternativeName>
        <fullName evidence="5">Golgi apparatus membrane protein tvp38</fullName>
    </alternativeName>
</protein>
<dbReference type="Pfam" id="PF09335">
    <property type="entry name" value="VTT_dom"/>
    <property type="match status" value="1"/>
</dbReference>
<evidence type="ECO:0000256" key="3">
    <source>
        <dbReference type="ARBA" id="ARBA00008640"/>
    </source>
</evidence>
<evidence type="ECO:0000256" key="9">
    <source>
        <dbReference type="ARBA" id="ARBA00023136"/>
    </source>
</evidence>
<feature type="transmembrane region" description="Helical" evidence="11">
    <location>
        <begin position="214"/>
        <end position="232"/>
    </location>
</feature>
<dbReference type="AlphaFoldDB" id="A0A139A446"/>
<comment type="similarity">
    <text evidence="3">Belongs to the TVP38/TMEM64 family.</text>
</comment>
<dbReference type="PANTHER" id="PTHR47549">
    <property type="entry name" value="GOLGI APPARATUS MEMBRANE PROTEIN TVP38-RELATED"/>
    <property type="match status" value="1"/>
</dbReference>
<dbReference type="OrthoDB" id="166803at2759"/>
<feature type="region of interest" description="Disordered" evidence="10">
    <location>
        <begin position="101"/>
        <end position="169"/>
    </location>
</feature>
<reference evidence="13 14" key="1">
    <citation type="journal article" date="2015" name="Genome Biol. Evol.">
        <title>Phylogenomic analyses indicate that early fungi evolved digesting cell walls of algal ancestors of land plants.</title>
        <authorList>
            <person name="Chang Y."/>
            <person name="Wang S."/>
            <person name="Sekimoto S."/>
            <person name="Aerts A.L."/>
            <person name="Choi C."/>
            <person name="Clum A."/>
            <person name="LaButti K.M."/>
            <person name="Lindquist E.A."/>
            <person name="Yee Ngan C."/>
            <person name="Ohm R.A."/>
            <person name="Salamov A.A."/>
            <person name="Grigoriev I.V."/>
            <person name="Spatafora J.W."/>
            <person name="Berbee M.L."/>
        </authorList>
    </citation>
    <scope>NUCLEOTIDE SEQUENCE [LARGE SCALE GENOMIC DNA]</scope>
    <source>
        <strain evidence="13 14">JEL478</strain>
    </source>
</reference>
<accession>A0A139A446</accession>
<keyword evidence="8" id="KW-0333">Golgi apparatus</keyword>
<organism evidence="13 14">
    <name type="scientific">Gonapodya prolifera (strain JEL478)</name>
    <name type="common">Monoblepharis prolifera</name>
    <dbReference type="NCBI Taxonomy" id="1344416"/>
    <lineage>
        <taxon>Eukaryota</taxon>
        <taxon>Fungi</taxon>
        <taxon>Fungi incertae sedis</taxon>
        <taxon>Chytridiomycota</taxon>
        <taxon>Chytridiomycota incertae sedis</taxon>
        <taxon>Monoblepharidomycetes</taxon>
        <taxon>Monoblepharidales</taxon>
        <taxon>Gonapodyaceae</taxon>
        <taxon>Gonapodya</taxon>
    </lineage>
</organism>
<evidence type="ECO:0000256" key="4">
    <source>
        <dbReference type="ARBA" id="ARBA00013533"/>
    </source>
</evidence>
<comment type="function">
    <text evidence="1">Golgi membrane protein involved in vesicular trafficking and spindle migration.</text>
</comment>
<proteinExistence type="inferred from homology"/>
<gene>
    <name evidence="13" type="ORF">M427DRAFT_60817</name>
</gene>
<dbReference type="GO" id="GO:0000022">
    <property type="term" value="P:mitotic spindle elongation"/>
    <property type="evidence" value="ECO:0007669"/>
    <property type="project" value="TreeGrafter"/>
</dbReference>
<dbReference type="InterPro" id="IPR032816">
    <property type="entry name" value="VTT_dom"/>
</dbReference>
<evidence type="ECO:0000256" key="1">
    <source>
        <dbReference type="ARBA" id="ARBA00002978"/>
    </source>
</evidence>
<feature type="compositionally biased region" description="Polar residues" evidence="10">
    <location>
        <begin position="31"/>
        <end position="53"/>
    </location>
</feature>
<dbReference type="InterPro" id="IPR051076">
    <property type="entry name" value="Golgi_membrane_TVP38/TMEM64"/>
</dbReference>
<feature type="compositionally biased region" description="Polar residues" evidence="10">
    <location>
        <begin position="74"/>
        <end position="87"/>
    </location>
</feature>
<sequence length="549" mass="58099">MPRNAQSSSDVRPTRLNLSREDVAAFDPLATSATSPERQSLSYPSLTSPAVLNSSSPLHSPHPPVSPVSPISPTAPTTRNSFSSQNRVNVNIQTRFGHASRPLDASELDDDVDSDTSLSLSLLSDTPLRPSGDRTPTERDRPRSRPGRQRVRHQENKSTYAAPAPSTPPQTLVQRIAALPSSAFSAIGRALADPLGTCRAVGWFLYDHIWNSPLFFMYAASAVSGIIVLIIIIEREVAVPYFVGLADRVHDLGGLGLLILLFAIFLACFPPVPGYGTLLALCGFIFSFPLGLIPAYFGALLGSLGCFVTSRRLFTGYGERIAKKYPGLGGVLREVERGSVGFLILVRLAPYPFSLMNVLLSTTRVPFSTYALATSVAICKNALHVYLGSTVHDLADLERTGGHPAKIAGMVGGAVIAVVVAVYLAVVVRRTLKERERESGIDGGELDVDGDPERGTRASSPIAPMSPASFSSRTSASPHGGLHADTIVGLELEDAGREEDDVEVDADGEDVADALLPTNGRTVGAGRSGGGGVLVGAMSAVRAAVTRGR</sequence>
<feature type="transmembrane region" description="Helical" evidence="11">
    <location>
        <begin position="252"/>
        <end position="269"/>
    </location>
</feature>
<dbReference type="EMBL" id="KQ965804">
    <property type="protein sequence ID" value="KXS11245.1"/>
    <property type="molecule type" value="Genomic_DNA"/>
</dbReference>
<feature type="domain" description="VTT" evidence="12">
    <location>
        <begin position="275"/>
        <end position="389"/>
    </location>
</feature>
<keyword evidence="7 11" id="KW-1133">Transmembrane helix</keyword>
<feature type="compositionally biased region" description="Low complexity" evidence="10">
    <location>
        <begin position="115"/>
        <end position="130"/>
    </location>
</feature>
<feature type="region of interest" description="Disordered" evidence="10">
    <location>
        <begin position="1"/>
        <end position="87"/>
    </location>
</feature>
<dbReference type="STRING" id="1344416.A0A139A446"/>
<comment type="subcellular location">
    <subcellularLocation>
        <location evidence="2">Golgi apparatus membrane</location>
        <topology evidence="2">Multi-pass membrane protein</topology>
    </subcellularLocation>
</comment>
<dbReference type="OMA" id="WRWANAS"/>
<keyword evidence="6 11" id="KW-0812">Transmembrane</keyword>
<evidence type="ECO:0000256" key="10">
    <source>
        <dbReference type="SAM" id="MobiDB-lite"/>
    </source>
</evidence>
<evidence type="ECO:0000256" key="11">
    <source>
        <dbReference type="SAM" id="Phobius"/>
    </source>
</evidence>
<dbReference type="PANTHER" id="PTHR47549:SF3">
    <property type="entry name" value="GOLGI APPARATUS MEMBRANE PROTEIN TVP38"/>
    <property type="match status" value="1"/>
</dbReference>
<dbReference type="GO" id="GO:0016192">
    <property type="term" value="P:vesicle-mediated transport"/>
    <property type="evidence" value="ECO:0007669"/>
    <property type="project" value="TreeGrafter"/>
</dbReference>
<keyword evidence="14" id="KW-1185">Reference proteome</keyword>
<feature type="transmembrane region" description="Helical" evidence="11">
    <location>
        <begin position="276"/>
        <end position="297"/>
    </location>
</feature>
<feature type="compositionally biased region" description="Basic and acidic residues" evidence="10">
    <location>
        <begin position="131"/>
        <end position="143"/>
    </location>
</feature>
<dbReference type="GO" id="GO:0000139">
    <property type="term" value="C:Golgi membrane"/>
    <property type="evidence" value="ECO:0007669"/>
    <property type="project" value="UniProtKB-SubCell"/>
</dbReference>
<evidence type="ECO:0000313" key="14">
    <source>
        <dbReference type="Proteomes" id="UP000070544"/>
    </source>
</evidence>
<feature type="transmembrane region" description="Helical" evidence="11">
    <location>
        <begin position="407"/>
        <end position="428"/>
    </location>
</feature>
<evidence type="ECO:0000256" key="2">
    <source>
        <dbReference type="ARBA" id="ARBA00004653"/>
    </source>
</evidence>
<keyword evidence="9 11" id="KW-0472">Membrane</keyword>
<evidence type="ECO:0000313" key="13">
    <source>
        <dbReference type="EMBL" id="KXS11245.1"/>
    </source>
</evidence>